<feature type="region of interest" description="Disordered" evidence="2">
    <location>
        <begin position="424"/>
        <end position="458"/>
    </location>
</feature>
<feature type="compositionally biased region" description="Polar residues" evidence="2">
    <location>
        <begin position="427"/>
        <end position="438"/>
    </location>
</feature>
<organism evidence="3 4">
    <name type="scientific">Fistulina hepatica ATCC 64428</name>
    <dbReference type="NCBI Taxonomy" id="1128425"/>
    <lineage>
        <taxon>Eukaryota</taxon>
        <taxon>Fungi</taxon>
        <taxon>Dikarya</taxon>
        <taxon>Basidiomycota</taxon>
        <taxon>Agaricomycotina</taxon>
        <taxon>Agaricomycetes</taxon>
        <taxon>Agaricomycetidae</taxon>
        <taxon>Agaricales</taxon>
        <taxon>Fistulinaceae</taxon>
        <taxon>Fistulina</taxon>
    </lineage>
</organism>
<proteinExistence type="predicted"/>
<keyword evidence="4" id="KW-1185">Reference proteome</keyword>
<accession>A0A0D7ADQ4</accession>
<dbReference type="AlphaFoldDB" id="A0A0D7ADQ4"/>
<feature type="region of interest" description="Disordered" evidence="2">
    <location>
        <begin position="580"/>
        <end position="816"/>
    </location>
</feature>
<feature type="compositionally biased region" description="Low complexity" evidence="2">
    <location>
        <begin position="688"/>
        <end position="718"/>
    </location>
</feature>
<gene>
    <name evidence="3" type="ORF">FISHEDRAFT_73273</name>
</gene>
<dbReference type="Proteomes" id="UP000054144">
    <property type="component" value="Unassembled WGS sequence"/>
</dbReference>
<evidence type="ECO:0000313" key="3">
    <source>
        <dbReference type="EMBL" id="KIY48810.1"/>
    </source>
</evidence>
<evidence type="ECO:0000313" key="4">
    <source>
        <dbReference type="Proteomes" id="UP000054144"/>
    </source>
</evidence>
<feature type="coiled-coil region" evidence="1">
    <location>
        <begin position="290"/>
        <end position="366"/>
    </location>
</feature>
<feature type="region of interest" description="Disordered" evidence="2">
    <location>
        <begin position="213"/>
        <end position="240"/>
    </location>
</feature>
<feature type="compositionally biased region" description="Low complexity" evidence="2">
    <location>
        <begin position="645"/>
        <end position="661"/>
    </location>
</feature>
<reference evidence="3 4" key="1">
    <citation type="journal article" date="2015" name="Fungal Genet. Biol.">
        <title>Evolution of novel wood decay mechanisms in Agaricales revealed by the genome sequences of Fistulina hepatica and Cylindrobasidium torrendii.</title>
        <authorList>
            <person name="Floudas D."/>
            <person name="Held B.W."/>
            <person name="Riley R."/>
            <person name="Nagy L.G."/>
            <person name="Koehler G."/>
            <person name="Ransdell A.S."/>
            <person name="Younus H."/>
            <person name="Chow J."/>
            <person name="Chiniquy J."/>
            <person name="Lipzen A."/>
            <person name="Tritt A."/>
            <person name="Sun H."/>
            <person name="Haridas S."/>
            <person name="LaButti K."/>
            <person name="Ohm R.A."/>
            <person name="Kues U."/>
            <person name="Blanchette R.A."/>
            <person name="Grigoriev I.V."/>
            <person name="Minto R.E."/>
            <person name="Hibbett D.S."/>
        </authorList>
    </citation>
    <scope>NUCLEOTIDE SEQUENCE [LARGE SCALE GENOMIC DNA]</scope>
    <source>
        <strain evidence="3 4">ATCC 64428</strain>
    </source>
</reference>
<feature type="compositionally biased region" description="Basic and acidic residues" evidence="2">
    <location>
        <begin position="663"/>
        <end position="678"/>
    </location>
</feature>
<keyword evidence="1" id="KW-0175">Coiled coil</keyword>
<feature type="compositionally biased region" description="Basic and acidic residues" evidence="2">
    <location>
        <begin position="616"/>
        <end position="626"/>
    </location>
</feature>
<feature type="region of interest" description="Disordered" evidence="2">
    <location>
        <begin position="129"/>
        <end position="156"/>
    </location>
</feature>
<feature type="compositionally biased region" description="Low complexity" evidence="2">
    <location>
        <begin position="802"/>
        <end position="812"/>
    </location>
</feature>
<evidence type="ECO:0000256" key="1">
    <source>
        <dbReference type="SAM" id="Coils"/>
    </source>
</evidence>
<feature type="compositionally biased region" description="Polar residues" evidence="2">
    <location>
        <begin position="606"/>
        <end position="615"/>
    </location>
</feature>
<dbReference type="EMBL" id="KN881812">
    <property type="protein sequence ID" value="KIY48810.1"/>
    <property type="molecule type" value="Genomic_DNA"/>
</dbReference>
<feature type="compositionally biased region" description="Low complexity" evidence="2">
    <location>
        <begin position="583"/>
        <end position="599"/>
    </location>
</feature>
<protein>
    <submittedName>
        <fullName evidence="3">Uncharacterized protein</fullName>
    </submittedName>
</protein>
<feature type="compositionally biased region" description="Basic and acidic residues" evidence="2">
    <location>
        <begin position="781"/>
        <end position="790"/>
    </location>
</feature>
<evidence type="ECO:0000256" key="2">
    <source>
        <dbReference type="SAM" id="MobiDB-lite"/>
    </source>
</evidence>
<sequence>MLEATPAALRFFYFPTSLCLVSTCRHSVIHAVVDICKQPCDPLALSRIAPTLWRFFCFPASLCLISPCRHSFRRRCLQATVWSTRLVVHRTDALASLLLPHLPLSRFAMPVIRAVVDACKQPCGPLTLSHTAPTARPSPGAASVPKLSASPKLGSSARAVNDDEVVMPFSAGSRHNTGNWFPFPSMNPPPGTGYEVPMQASTNAINGELRLETVPSRPRRKSKEKETRIRSSSRYGNRAASKDLLDDLEAQLSGQYRSSSRRQTLNEVFATLRERMLQDASRLRDLEFRVEMLQTTNLRQTNTISQYEEELRKVRNDLTVTKCLLTEKEVQVTRAYDLVDLMKRELAEDKEQAARYRDQIRQLSTEALMAKGHSTGFSEGYDTGKLAAADYYTFVKTLTRQAQQRVRRRSGSVNTTTRRYEKPFFVSDSQRPKTTAPGQDSMRHASLSTDLSPASAVPAPLHTMTTSVGPHLAGAVIVAPRPRSKSQNVTQVASPGGVAIRPVPFALAVSPMKSPIPRITSRFVAPPGTSSLPVAPSTPPVAPQVLPVRPVYTHLSTTPHGYSEPVIPSIIAAPVSRTKHTRPPLSAATMAAPSATQAPVRPHSPSVISRGSTRLSEMDLLRDPTEQRPSGFSKCNLRMPTQSGAESVAPSSPESELSALPENDEHAYDPTGVDEWRHSTSTGRDNQSISSESSSSTASTPRSPTSTPRTTPATMATSGVLREGPPSDREHPSQQHPSGDQHYMLLDRPGSQQNVVPRRPTTGRKGTGGGMCSRRKPSSWLRDHFHRDSIPDAPDINIEPPSQSVTSSSSSSKFDPALLSEEAAAQPLPDTIVQEFVDAVQMQSTPWSGVPFHSATPQQSPVPANIMNLPDSQLPWSFVPQMQSPAYRPL</sequence>
<name>A0A0D7ADQ4_9AGAR</name>